<evidence type="ECO:0000256" key="8">
    <source>
        <dbReference type="ARBA" id="ARBA00023242"/>
    </source>
</evidence>
<feature type="compositionally biased region" description="Acidic residues" evidence="9">
    <location>
        <begin position="359"/>
        <end position="376"/>
    </location>
</feature>
<comment type="subcellular location">
    <subcellularLocation>
        <location evidence="2">Cytoplasm</location>
    </subcellularLocation>
    <subcellularLocation>
        <location evidence="1">Nucleus</location>
    </subcellularLocation>
</comment>
<dbReference type="OrthoDB" id="166907at2759"/>
<accession>A0A833VKF2</accession>
<comment type="pathway">
    <text evidence="3">tRNA modification; 5-methoxycarbonylmethyl-2-thiouridine-tRNA biosynthesis.</text>
</comment>
<evidence type="ECO:0000256" key="5">
    <source>
        <dbReference type="ARBA" id="ARBA00020264"/>
    </source>
</evidence>
<evidence type="ECO:0000256" key="2">
    <source>
        <dbReference type="ARBA" id="ARBA00004496"/>
    </source>
</evidence>
<dbReference type="PANTHER" id="PTHR15641">
    <property type="entry name" value="ELONGATOR COMPLEX PROTEIN 5"/>
    <property type="match status" value="1"/>
</dbReference>
<feature type="compositionally biased region" description="Basic and acidic residues" evidence="9">
    <location>
        <begin position="317"/>
        <end position="327"/>
    </location>
</feature>
<proteinExistence type="inferred from homology"/>
<sequence>MAEAVLRSLRDGCLEGEHAPALSLQDSLLSPLASHALHHFLTSLLSLVANGKSQSRGIVLVAFDRSPSFYLDLFKRAGFDTSTVDKGTRILDCYTDPVGWNDAVHQSGQNSLITLVKNVKDVDKLLCSIVDLAKEFGGEEKERVVVAIDSVSHMLRHAPLSSVLRLLSNLRCHEKISSLFWLIHTDLHEPKVVGSFEYISTMVASLEPIVQLPDYANGNSGNITSLEENYSKAKFNVRLKRRNGRVKLFCEELLIEQDSVKFSSVPSISSVVTQNLIPKVQFNLQLSDKERMDRANVVLPFEHQGDGRNIEIYDGRRSLGESEKDPSSTKTGGLSGQNKLSNNNNNQSERGEIHYIRDSDDEQADSDEDPDDDLDI</sequence>
<evidence type="ECO:0000256" key="6">
    <source>
        <dbReference type="ARBA" id="ARBA00022490"/>
    </source>
</evidence>
<dbReference type="Pfam" id="PF10483">
    <property type="entry name" value="Elong_Iki1"/>
    <property type="match status" value="1"/>
</dbReference>
<evidence type="ECO:0000256" key="9">
    <source>
        <dbReference type="SAM" id="MobiDB-lite"/>
    </source>
</evidence>
<dbReference type="GO" id="GO:0005829">
    <property type="term" value="C:cytosol"/>
    <property type="evidence" value="ECO:0007669"/>
    <property type="project" value="TreeGrafter"/>
</dbReference>
<dbReference type="InterPro" id="IPR027417">
    <property type="entry name" value="P-loop_NTPase"/>
</dbReference>
<keyword evidence="6" id="KW-0963">Cytoplasm</keyword>
<feature type="region of interest" description="Disordered" evidence="9">
    <location>
        <begin position="317"/>
        <end position="376"/>
    </location>
</feature>
<evidence type="ECO:0000313" key="11">
    <source>
        <dbReference type="Proteomes" id="UP000623129"/>
    </source>
</evidence>
<dbReference type="GO" id="GO:0005634">
    <property type="term" value="C:nucleus"/>
    <property type="evidence" value="ECO:0007669"/>
    <property type="project" value="UniProtKB-SubCell"/>
</dbReference>
<name>A0A833VKF2_9POAL</name>
<comment type="similarity">
    <text evidence="4">Belongs to the ELP5 family.</text>
</comment>
<dbReference type="InterPro" id="IPR019519">
    <property type="entry name" value="Elp5"/>
</dbReference>
<dbReference type="GO" id="GO:0033588">
    <property type="term" value="C:elongator holoenzyme complex"/>
    <property type="evidence" value="ECO:0007669"/>
    <property type="project" value="InterPro"/>
</dbReference>
<dbReference type="UniPathway" id="UPA00988"/>
<evidence type="ECO:0000256" key="4">
    <source>
        <dbReference type="ARBA" id="ARBA00009567"/>
    </source>
</evidence>
<reference evidence="10" key="1">
    <citation type="submission" date="2020-01" db="EMBL/GenBank/DDBJ databases">
        <title>Genome sequence of Kobresia littledalei, the first chromosome-level genome in the family Cyperaceae.</title>
        <authorList>
            <person name="Qu G."/>
        </authorList>
    </citation>
    <scope>NUCLEOTIDE SEQUENCE</scope>
    <source>
        <strain evidence="10">C.B.Clarke</strain>
        <tissue evidence="10">Leaf</tissue>
    </source>
</reference>
<keyword evidence="8" id="KW-0539">Nucleus</keyword>
<dbReference type="GO" id="GO:0002098">
    <property type="term" value="P:tRNA wobble uridine modification"/>
    <property type="evidence" value="ECO:0007669"/>
    <property type="project" value="InterPro"/>
</dbReference>
<evidence type="ECO:0000313" key="10">
    <source>
        <dbReference type="EMBL" id="KAF3329970.1"/>
    </source>
</evidence>
<dbReference type="AlphaFoldDB" id="A0A833VKF2"/>
<feature type="compositionally biased region" description="Low complexity" evidence="9">
    <location>
        <begin position="336"/>
        <end position="348"/>
    </location>
</feature>
<dbReference type="GO" id="GO:0000049">
    <property type="term" value="F:tRNA binding"/>
    <property type="evidence" value="ECO:0007669"/>
    <property type="project" value="TreeGrafter"/>
</dbReference>
<feature type="compositionally biased region" description="Basic and acidic residues" evidence="9">
    <location>
        <begin position="349"/>
        <end position="358"/>
    </location>
</feature>
<dbReference type="Proteomes" id="UP000623129">
    <property type="component" value="Unassembled WGS sequence"/>
</dbReference>
<evidence type="ECO:0000256" key="7">
    <source>
        <dbReference type="ARBA" id="ARBA00022694"/>
    </source>
</evidence>
<organism evidence="10 11">
    <name type="scientific">Carex littledalei</name>
    <dbReference type="NCBI Taxonomy" id="544730"/>
    <lineage>
        <taxon>Eukaryota</taxon>
        <taxon>Viridiplantae</taxon>
        <taxon>Streptophyta</taxon>
        <taxon>Embryophyta</taxon>
        <taxon>Tracheophyta</taxon>
        <taxon>Spermatophyta</taxon>
        <taxon>Magnoliopsida</taxon>
        <taxon>Liliopsida</taxon>
        <taxon>Poales</taxon>
        <taxon>Cyperaceae</taxon>
        <taxon>Cyperoideae</taxon>
        <taxon>Cariceae</taxon>
        <taxon>Carex</taxon>
        <taxon>Carex subgen. Euthyceras</taxon>
    </lineage>
</organism>
<dbReference type="Gene3D" id="3.40.50.300">
    <property type="entry name" value="P-loop containing nucleotide triphosphate hydrolases"/>
    <property type="match status" value="1"/>
</dbReference>
<keyword evidence="11" id="KW-1185">Reference proteome</keyword>
<dbReference type="PANTHER" id="PTHR15641:SF1">
    <property type="entry name" value="ELONGATOR COMPLEX PROTEIN 5"/>
    <property type="match status" value="1"/>
</dbReference>
<comment type="caution">
    <text evidence="10">The sequence shown here is derived from an EMBL/GenBank/DDBJ whole genome shotgun (WGS) entry which is preliminary data.</text>
</comment>
<protein>
    <recommendedName>
        <fullName evidence="5">Elongator complex protein 5</fullName>
    </recommendedName>
</protein>
<keyword evidence="7" id="KW-0819">tRNA processing</keyword>
<gene>
    <name evidence="10" type="ORF">FCM35_KLT05301</name>
</gene>
<evidence type="ECO:0000256" key="3">
    <source>
        <dbReference type="ARBA" id="ARBA00005043"/>
    </source>
</evidence>
<dbReference type="CDD" id="cd19496">
    <property type="entry name" value="Elp5"/>
    <property type="match status" value="1"/>
</dbReference>
<evidence type="ECO:0000256" key="1">
    <source>
        <dbReference type="ARBA" id="ARBA00004123"/>
    </source>
</evidence>
<dbReference type="EMBL" id="SWLB01000014">
    <property type="protein sequence ID" value="KAF3329970.1"/>
    <property type="molecule type" value="Genomic_DNA"/>
</dbReference>